<comment type="similarity">
    <text evidence="1">Belongs to the peptidase S33 family.</text>
</comment>
<keyword evidence="8" id="KW-1185">Reference proteome</keyword>
<keyword evidence="4" id="KW-1133">Transmembrane helix</keyword>
<keyword evidence="2" id="KW-0058">Aromatic hydrocarbons catabolism</keyword>
<keyword evidence="4" id="KW-0472">Membrane</keyword>
<accession>A0A195FKS9</accession>
<evidence type="ECO:0000259" key="5">
    <source>
        <dbReference type="Pfam" id="PF00561"/>
    </source>
</evidence>
<proteinExistence type="inferred from homology"/>
<dbReference type="STRING" id="34720.A0A195FKS9"/>
<reference evidence="7 8" key="1">
    <citation type="submission" date="2016-03" db="EMBL/GenBank/DDBJ databases">
        <title>Trachymyrmex septentrionalis WGS genome.</title>
        <authorList>
            <person name="Nygaard S."/>
            <person name="Hu H."/>
            <person name="Boomsma J."/>
            <person name="Zhang G."/>
        </authorList>
    </citation>
    <scope>NUCLEOTIDE SEQUENCE [LARGE SCALE GENOMIC DNA]</scope>
    <source>
        <strain evidence="7">Tsep2-gDNA-1</strain>
        <tissue evidence="7">Whole body</tissue>
    </source>
</reference>
<dbReference type="Proteomes" id="UP000078541">
    <property type="component" value="Unassembled WGS sequence"/>
</dbReference>
<evidence type="ECO:0000256" key="4">
    <source>
        <dbReference type="SAM" id="Phobius"/>
    </source>
</evidence>
<dbReference type="PRINTS" id="PR00412">
    <property type="entry name" value="EPOXHYDRLASE"/>
</dbReference>
<dbReference type="InterPro" id="IPR029058">
    <property type="entry name" value="AB_hydrolase_fold"/>
</dbReference>
<dbReference type="Pfam" id="PF00561">
    <property type="entry name" value="Abhydrolase_1"/>
    <property type="match status" value="1"/>
</dbReference>
<feature type="transmembrane region" description="Helical" evidence="4">
    <location>
        <begin position="532"/>
        <end position="555"/>
    </location>
</feature>
<dbReference type="GO" id="GO:0004301">
    <property type="term" value="F:epoxide hydrolase activity"/>
    <property type="evidence" value="ECO:0007669"/>
    <property type="project" value="TreeGrafter"/>
</dbReference>
<dbReference type="InterPro" id="IPR010497">
    <property type="entry name" value="Epoxide_hydro_N"/>
</dbReference>
<name>A0A195FKS9_9HYME</name>
<dbReference type="EMBL" id="KQ981490">
    <property type="protein sequence ID" value="KYN41270.1"/>
    <property type="molecule type" value="Genomic_DNA"/>
</dbReference>
<protein>
    <submittedName>
        <fullName evidence="7">Juvenile hormone epoxide hydrolase 2</fullName>
    </submittedName>
</protein>
<dbReference type="Pfam" id="PF06441">
    <property type="entry name" value="EHN"/>
    <property type="match status" value="1"/>
</dbReference>
<feature type="domain" description="Epoxide hydrolase N-terminal" evidence="6">
    <location>
        <begin position="52"/>
        <end position="161"/>
    </location>
</feature>
<dbReference type="InterPro" id="IPR000639">
    <property type="entry name" value="Epox_hydrolase-like"/>
</dbReference>
<dbReference type="PANTHER" id="PTHR21661:SF35">
    <property type="entry name" value="EPOXIDE HYDROLASE"/>
    <property type="match status" value="1"/>
</dbReference>
<keyword evidence="4" id="KW-0812">Transmembrane</keyword>
<evidence type="ECO:0000256" key="3">
    <source>
        <dbReference type="ARBA" id="ARBA00022801"/>
    </source>
</evidence>
<feature type="domain" description="AB hydrolase-1" evidence="5">
    <location>
        <begin position="580"/>
        <end position="682"/>
    </location>
</feature>
<keyword evidence="3 7" id="KW-0378">Hydrolase</keyword>
<evidence type="ECO:0000259" key="6">
    <source>
        <dbReference type="Pfam" id="PF06441"/>
    </source>
</evidence>
<evidence type="ECO:0000256" key="2">
    <source>
        <dbReference type="ARBA" id="ARBA00022797"/>
    </source>
</evidence>
<evidence type="ECO:0000313" key="8">
    <source>
        <dbReference type="Proteomes" id="UP000078541"/>
    </source>
</evidence>
<dbReference type="Gene3D" id="3.40.50.1820">
    <property type="entry name" value="alpha/beta hydrolase"/>
    <property type="match status" value="2"/>
</dbReference>
<dbReference type="PANTHER" id="PTHR21661">
    <property type="entry name" value="EPOXIDE HYDROLASE 1-RELATED"/>
    <property type="match status" value="1"/>
</dbReference>
<evidence type="ECO:0000256" key="1">
    <source>
        <dbReference type="ARBA" id="ARBA00010088"/>
    </source>
</evidence>
<dbReference type="AlphaFoldDB" id="A0A195FKS9"/>
<gene>
    <name evidence="7" type="ORF">ALC56_04421</name>
</gene>
<sequence length="906" mass="104370">MDCLLFGVIILSCSAMLIVLTRRYFSSRRTKLSKLPETWWTPGTENSANNDIRPYKVTFSEEMIKDLKYRLKHTRPLTPPLKDIAWNYGTNTDALRKLLNYWENEYNFDEREKYINQYSHFKTNIQGLDIHFIHVKPNNTEGKRVLPLLILHGWPGSIMEFYKIIPLLTSPKPEYDFVFEVIAPSLPGFGFSSAATIPELSAIQMSVVFKNLMLRLGYDKYYVQGGDWGFSVIYTMSCLYPQYVLGLHSNLCLVLNKWILLKKALTILKEWLLPWEKTKKGTGLLILGEFGYLHIQATKPDTVGVGLNDSPAGLAAYIIEKFSTGTNPSYKYRADGGFLEKYTYEELIDNLMIYWISNSITTAMRIYAEHNTKSNRSLMRILESTPIKVPSACVQFPYEILTQSPNELRTRFVNLLRVTKMPRGGHFAAFEEPELLANDVWISIDKMEEWNKKHRKTVIYLNISCSAMLIVLTRRYFSSRRTKLSKLPETWWTPGTENSANNDIRPYKVTFSEEVFVGLTKEIYKMISVSKLITYTFMLLFFNVTLSYRFTYFIFNAGLDIHFIHVKPNKKKTEGKRVLPLLIVHGWPGSIMEFYKIIPLLTSPKPEYDFVFEVIAPSLPGFGFSSAATIPELSAIQMSVVFKNLMLRLGYDKYYVQGGDWGSSVIHTISCLYPQHVLGLHSNLCLVFNKWTLLKTALTLLKESFLPWGKTKKRTGLLFTGEAGYYHIQATKPDTVGVGLNDSPAGLAAYIIEKFSTGTNPSYKYRADGGFLEKYTYEELIDNLMIYWMSNSITTAMRIYAEYYTKSNRSLMRILESTPIKVPSACVQFPYEILTQSPNELRTRFVNLLRVTKMPRGGHFAAFEEPELLANDVWISIDKMEEWNKKQQLTAQKTVICQQEEDKHNF</sequence>
<dbReference type="InterPro" id="IPR000073">
    <property type="entry name" value="AB_hydrolase_1"/>
</dbReference>
<dbReference type="SUPFAM" id="SSF53474">
    <property type="entry name" value="alpha/beta-Hydrolases"/>
    <property type="match status" value="2"/>
</dbReference>
<organism evidence="7 8">
    <name type="scientific">Trachymyrmex septentrionalis</name>
    <dbReference type="NCBI Taxonomy" id="34720"/>
    <lineage>
        <taxon>Eukaryota</taxon>
        <taxon>Metazoa</taxon>
        <taxon>Ecdysozoa</taxon>
        <taxon>Arthropoda</taxon>
        <taxon>Hexapoda</taxon>
        <taxon>Insecta</taxon>
        <taxon>Pterygota</taxon>
        <taxon>Neoptera</taxon>
        <taxon>Endopterygota</taxon>
        <taxon>Hymenoptera</taxon>
        <taxon>Apocrita</taxon>
        <taxon>Aculeata</taxon>
        <taxon>Formicoidea</taxon>
        <taxon>Formicidae</taxon>
        <taxon>Myrmicinae</taxon>
        <taxon>Trachymyrmex</taxon>
    </lineage>
</organism>
<dbReference type="GO" id="GO:0097176">
    <property type="term" value="P:epoxide metabolic process"/>
    <property type="evidence" value="ECO:0007669"/>
    <property type="project" value="TreeGrafter"/>
</dbReference>
<evidence type="ECO:0000313" key="7">
    <source>
        <dbReference type="EMBL" id="KYN41270.1"/>
    </source>
</evidence>